<dbReference type="OrthoDB" id="9804823at2"/>
<dbReference type="SUPFAM" id="SSF88723">
    <property type="entry name" value="PIN domain-like"/>
    <property type="match status" value="1"/>
</dbReference>
<accession>A0A1H5MWT3</accession>
<dbReference type="RefSeq" id="WP_069114779.1">
    <property type="nucleotide sequence ID" value="NZ_FNUC01000003.1"/>
</dbReference>
<dbReference type="GO" id="GO:0016787">
    <property type="term" value="F:hydrolase activity"/>
    <property type="evidence" value="ECO:0007669"/>
    <property type="project" value="UniProtKB-KW"/>
</dbReference>
<feature type="domain" description="PIN" evidence="9">
    <location>
        <begin position="3"/>
        <end position="126"/>
    </location>
</feature>
<dbReference type="InterPro" id="IPR050556">
    <property type="entry name" value="Type_II_TA_system_RNase"/>
</dbReference>
<evidence type="ECO:0000256" key="3">
    <source>
        <dbReference type="ARBA" id="ARBA00022722"/>
    </source>
</evidence>
<keyword evidence="2 8" id="KW-1277">Toxin-antitoxin system</keyword>
<reference evidence="11" key="1">
    <citation type="submission" date="2016-10" db="EMBL/GenBank/DDBJ databases">
        <authorList>
            <person name="Varghese N."/>
            <person name="Submissions S."/>
        </authorList>
    </citation>
    <scope>NUCLEOTIDE SEQUENCE [LARGE SCALE GENOMIC DNA]</scope>
    <source>
        <strain evidence="11">DSM 45237</strain>
    </source>
</reference>
<dbReference type="InterPro" id="IPR002716">
    <property type="entry name" value="PIN_dom"/>
</dbReference>
<evidence type="ECO:0000256" key="6">
    <source>
        <dbReference type="ARBA" id="ARBA00022842"/>
    </source>
</evidence>
<dbReference type="HAMAP" id="MF_00265">
    <property type="entry name" value="VapC_Nob1"/>
    <property type="match status" value="1"/>
</dbReference>
<protein>
    <recommendedName>
        <fullName evidence="8">Ribonuclease VapC</fullName>
        <shortName evidence="8">RNase VapC</shortName>
        <ecNumber evidence="8">3.1.-.-</ecNumber>
    </recommendedName>
    <alternativeName>
        <fullName evidence="8">Toxin VapC</fullName>
    </alternativeName>
</protein>
<keyword evidence="11" id="KW-1185">Reference proteome</keyword>
<dbReference type="Gene3D" id="3.40.50.1010">
    <property type="entry name" value="5'-nuclease"/>
    <property type="match status" value="1"/>
</dbReference>
<feature type="binding site" evidence="8">
    <location>
        <position position="6"/>
    </location>
    <ligand>
        <name>Mg(2+)</name>
        <dbReference type="ChEBI" id="CHEBI:18420"/>
    </ligand>
</feature>
<dbReference type="STRING" id="561176.SAMN04488561_3450"/>
<dbReference type="CDD" id="cd18746">
    <property type="entry name" value="PIN_VapC4-5_FitB-like"/>
    <property type="match status" value="1"/>
</dbReference>
<comment type="cofactor">
    <cofactor evidence="1 8">
        <name>Mg(2+)</name>
        <dbReference type="ChEBI" id="CHEBI:18420"/>
    </cofactor>
</comment>
<keyword evidence="8" id="KW-0800">Toxin</keyword>
<evidence type="ECO:0000256" key="5">
    <source>
        <dbReference type="ARBA" id="ARBA00022801"/>
    </source>
</evidence>
<dbReference type="Pfam" id="PF01850">
    <property type="entry name" value="PIN"/>
    <property type="match status" value="1"/>
</dbReference>
<dbReference type="AlphaFoldDB" id="A0A1H5MWT3"/>
<evidence type="ECO:0000256" key="4">
    <source>
        <dbReference type="ARBA" id="ARBA00022723"/>
    </source>
</evidence>
<evidence type="ECO:0000259" key="9">
    <source>
        <dbReference type="Pfam" id="PF01850"/>
    </source>
</evidence>
<evidence type="ECO:0000256" key="1">
    <source>
        <dbReference type="ARBA" id="ARBA00001946"/>
    </source>
</evidence>
<comment type="function">
    <text evidence="8">Toxic component of a toxin-antitoxin (TA) system. An RNase.</text>
</comment>
<keyword evidence="5 8" id="KW-0378">Hydrolase</keyword>
<dbReference type="Proteomes" id="UP000181980">
    <property type="component" value="Unassembled WGS sequence"/>
</dbReference>
<keyword evidence="4 8" id="KW-0479">Metal-binding</keyword>
<dbReference type="InterPro" id="IPR022907">
    <property type="entry name" value="VapC_family"/>
</dbReference>
<comment type="similarity">
    <text evidence="7 8">Belongs to the PINc/VapC protein family.</text>
</comment>
<dbReference type="PANTHER" id="PTHR33653">
    <property type="entry name" value="RIBONUCLEASE VAPC2"/>
    <property type="match status" value="1"/>
</dbReference>
<evidence type="ECO:0000313" key="10">
    <source>
        <dbReference type="EMBL" id="SEE93187.1"/>
    </source>
</evidence>
<evidence type="ECO:0000256" key="2">
    <source>
        <dbReference type="ARBA" id="ARBA00022649"/>
    </source>
</evidence>
<evidence type="ECO:0000256" key="8">
    <source>
        <dbReference type="HAMAP-Rule" id="MF_00265"/>
    </source>
</evidence>
<dbReference type="GO" id="GO:0090729">
    <property type="term" value="F:toxin activity"/>
    <property type="evidence" value="ECO:0007669"/>
    <property type="project" value="UniProtKB-KW"/>
</dbReference>
<evidence type="ECO:0000313" key="11">
    <source>
        <dbReference type="Proteomes" id="UP000181980"/>
    </source>
</evidence>
<keyword evidence="6 8" id="KW-0460">Magnesium</keyword>
<evidence type="ECO:0000256" key="7">
    <source>
        <dbReference type="ARBA" id="ARBA00038093"/>
    </source>
</evidence>
<dbReference type="PANTHER" id="PTHR33653:SF1">
    <property type="entry name" value="RIBONUCLEASE VAPC2"/>
    <property type="match status" value="1"/>
</dbReference>
<keyword evidence="3 8" id="KW-0540">Nuclease</keyword>
<organism evidence="10 11">
    <name type="scientific">Jiangella alba</name>
    <dbReference type="NCBI Taxonomy" id="561176"/>
    <lineage>
        <taxon>Bacteria</taxon>
        <taxon>Bacillati</taxon>
        <taxon>Actinomycetota</taxon>
        <taxon>Actinomycetes</taxon>
        <taxon>Jiangellales</taxon>
        <taxon>Jiangellaceae</taxon>
        <taxon>Jiangella</taxon>
    </lineage>
</organism>
<gene>
    <name evidence="8" type="primary">vapC</name>
    <name evidence="10" type="ORF">SAMN04488561_3450</name>
</gene>
<dbReference type="EMBL" id="FNUC01000003">
    <property type="protein sequence ID" value="SEE93187.1"/>
    <property type="molecule type" value="Genomic_DNA"/>
</dbReference>
<dbReference type="GO" id="GO:0000287">
    <property type="term" value="F:magnesium ion binding"/>
    <property type="evidence" value="ECO:0007669"/>
    <property type="project" value="UniProtKB-UniRule"/>
</dbReference>
<feature type="binding site" evidence="8">
    <location>
        <position position="102"/>
    </location>
    <ligand>
        <name>Mg(2+)</name>
        <dbReference type="ChEBI" id="CHEBI:18420"/>
    </ligand>
</feature>
<proteinExistence type="inferred from homology"/>
<name>A0A1H5MWT3_9ACTN</name>
<sequence length="137" mass="15182">MTYLLDTNVVSELRRPRPDQRVLRWWSDVPAGRLYLSCLTVGELGRGVGRLRERGDHAQAESLSGWLDGLARQFADRILPIDAEVTELWGRLPQRRPVPVVDGLIAATALRHGLTVVTRNVRDFSATGVGVLDPFAG</sequence>
<dbReference type="EC" id="3.1.-.-" evidence="8"/>
<dbReference type="GO" id="GO:0004540">
    <property type="term" value="F:RNA nuclease activity"/>
    <property type="evidence" value="ECO:0007669"/>
    <property type="project" value="InterPro"/>
</dbReference>
<dbReference type="InterPro" id="IPR029060">
    <property type="entry name" value="PIN-like_dom_sf"/>
</dbReference>